<evidence type="ECO:0000313" key="3">
    <source>
        <dbReference type="Proteomes" id="UP000759131"/>
    </source>
</evidence>
<dbReference type="AlphaFoldDB" id="A0A7R9PY44"/>
<sequence length="101" mass="11036">MITADSDTRVDDNEDMNGMKSNGSDGNIIEEIPSDSYANITSYGLTTTPAPVLSQPLGATHKLSLRCDFCHSLCDNSVDMEAHSVATHPNHTITYHIIHNY</sequence>
<dbReference type="Proteomes" id="UP000759131">
    <property type="component" value="Unassembled WGS sequence"/>
</dbReference>
<reference evidence="2" key="1">
    <citation type="submission" date="2020-11" db="EMBL/GenBank/DDBJ databases">
        <authorList>
            <person name="Tran Van P."/>
        </authorList>
    </citation>
    <scope>NUCLEOTIDE SEQUENCE</scope>
</reference>
<dbReference type="EMBL" id="CAJPIZ010002919">
    <property type="protein sequence ID" value="CAG2105693.1"/>
    <property type="molecule type" value="Genomic_DNA"/>
</dbReference>
<gene>
    <name evidence="2" type="ORF">OSB1V03_LOCUS5698</name>
</gene>
<organism evidence="2">
    <name type="scientific">Medioppia subpectinata</name>
    <dbReference type="NCBI Taxonomy" id="1979941"/>
    <lineage>
        <taxon>Eukaryota</taxon>
        <taxon>Metazoa</taxon>
        <taxon>Ecdysozoa</taxon>
        <taxon>Arthropoda</taxon>
        <taxon>Chelicerata</taxon>
        <taxon>Arachnida</taxon>
        <taxon>Acari</taxon>
        <taxon>Acariformes</taxon>
        <taxon>Sarcoptiformes</taxon>
        <taxon>Oribatida</taxon>
        <taxon>Brachypylina</taxon>
        <taxon>Oppioidea</taxon>
        <taxon>Oppiidae</taxon>
        <taxon>Medioppia</taxon>
    </lineage>
</organism>
<name>A0A7R9PY44_9ACAR</name>
<accession>A0A7R9PY44</accession>
<protein>
    <submittedName>
        <fullName evidence="2">Uncharacterized protein</fullName>
    </submittedName>
</protein>
<feature type="region of interest" description="Disordered" evidence="1">
    <location>
        <begin position="1"/>
        <end position="30"/>
    </location>
</feature>
<evidence type="ECO:0000313" key="2">
    <source>
        <dbReference type="EMBL" id="CAD7625263.1"/>
    </source>
</evidence>
<keyword evidence="3" id="KW-1185">Reference proteome</keyword>
<feature type="compositionally biased region" description="Basic and acidic residues" evidence="1">
    <location>
        <begin position="1"/>
        <end position="11"/>
    </location>
</feature>
<evidence type="ECO:0000256" key="1">
    <source>
        <dbReference type="SAM" id="MobiDB-lite"/>
    </source>
</evidence>
<proteinExistence type="predicted"/>
<dbReference type="EMBL" id="OC857494">
    <property type="protein sequence ID" value="CAD7625263.1"/>
    <property type="molecule type" value="Genomic_DNA"/>
</dbReference>